<dbReference type="InterPro" id="IPR001851">
    <property type="entry name" value="ABC_transp_permease"/>
</dbReference>
<dbReference type="Proteomes" id="UP000318199">
    <property type="component" value="Unassembled WGS sequence"/>
</dbReference>
<keyword evidence="3 6" id="KW-0812">Transmembrane</keyword>
<gene>
    <name evidence="7" type="ORF">FN976_01425</name>
</gene>
<evidence type="ECO:0000256" key="1">
    <source>
        <dbReference type="ARBA" id="ARBA00004651"/>
    </source>
</evidence>
<feature type="transmembrane region" description="Helical" evidence="6">
    <location>
        <begin position="28"/>
        <end position="44"/>
    </location>
</feature>
<keyword evidence="8" id="KW-1185">Reference proteome</keyword>
<evidence type="ECO:0000256" key="3">
    <source>
        <dbReference type="ARBA" id="ARBA00022692"/>
    </source>
</evidence>
<feature type="transmembrane region" description="Helical" evidence="6">
    <location>
        <begin position="224"/>
        <end position="247"/>
    </location>
</feature>
<dbReference type="EMBL" id="VOBQ01000002">
    <property type="protein sequence ID" value="TWO72932.1"/>
    <property type="molecule type" value="Genomic_DNA"/>
</dbReference>
<accession>A0A562ZWD8</accession>
<keyword evidence="2" id="KW-1003">Cell membrane</keyword>
<feature type="transmembrane region" description="Helical" evidence="6">
    <location>
        <begin position="303"/>
        <end position="326"/>
    </location>
</feature>
<evidence type="ECO:0000313" key="8">
    <source>
        <dbReference type="Proteomes" id="UP000318199"/>
    </source>
</evidence>
<dbReference type="AlphaFoldDB" id="A0A562ZWD8"/>
<keyword evidence="4 6" id="KW-1133">Transmembrane helix</keyword>
<sequence length="334" mass="34618">MNAITLAWRRAQQATGLDAAQPHCAPPWRAPLVLLVLGLAACALMPEQLGLLTRIFISALFVLSLDLVVGIAGLATLGHAAVFGVGAYAAGIFALKVMPDPLAGLAIGILAGAVLALLSGAFLLRYQGFTLLMLTVAVAQIVLSIAQKARGWTGADDGLSGYVIAPLFGRFAFDMEGRVAAFYTLAVLVVVFYVLRRLVDSPFGLAVRGIHENRARMAALGTPVFARLLALYTVAGAVAGAAGALSAQTTAVVGLDSLSFALSAEALVMLILGGAGRLTGALVGAAVFTLLHHTAASINPYHWLFVVGALLMLVVLVSPARVWAWLRGRMGTPA</sequence>
<comment type="caution">
    <text evidence="7">The sequence shown here is derived from an EMBL/GenBank/DDBJ whole genome shotgun (WGS) entry which is preliminary data.</text>
</comment>
<dbReference type="GO" id="GO:0005886">
    <property type="term" value="C:plasma membrane"/>
    <property type="evidence" value="ECO:0007669"/>
    <property type="project" value="UniProtKB-SubCell"/>
</dbReference>
<comment type="subcellular location">
    <subcellularLocation>
        <location evidence="1">Cell membrane</location>
        <topology evidence="1">Multi-pass membrane protein</topology>
    </subcellularLocation>
</comment>
<evidence type="ECO:0000256" key="2">
    <source>
        <dbReference type="ARBA" id="ARBA00022475"/>
    </source>
</evidence>
<feature type="transmembrane region" description="Helical" evidence="6">
    <location>
        <begin position="77"/>
        <end position="95"/>
    </location>
</feature>
<proteinExistence type="predicted"/>
<dbReference type="RefSeq" id="WP_145890247.1">
    <property type="nucleotide sequence ID" value="NZ_VOBQ01000002.1"/>
</dbReference>
<feature type="transmembrane region" description="Helical" evidence="6">
    <location>
        <begin position="129"/>
        <end position="146"/>
    </location>
</feature>
<feature type="transmembrane region" description="Helical" evidence="6">
    <location>
        <begin position="179"/>
        <end position="195"/>
    </location>
</feature>
<keyword evidence="5 6" id="KW-0472">Membrane</keyword>
<evidence type="ECO:0000256" key="6">
    <source>
        <dbReference type="SAM" id="Phobius"/>
    </source>
</evidence>
<dbReference type="GO" id="GO:0015658">
    <property type="term" value="F:branched-chain amino acid transmembrane transporter activity"/>
    <property type="evidence" value="ECO:0007669"/>
    <property type="project" value="InterPro"/>
</dbReference>
<protein>
    <submittedName>
        <fullName evidence="7">Branched-chain amino acid ABC transporter permease</fullName>
    </submittedName>
</protein>
<evidence type="ECO:0000313" key="7">
    <source>
        <dbReference type="EMBL" id="TWO72932.1"/>
    </source>
</evidence>
<organism evidence="7 8">
    <name type="scientific">Caenimonas sedimenti</name>
    <dbReference type="NCBI Taxonomy" id="2596921"/>
    <lineage>
        <taxon>Bacteria</taxon>
        <taxon>Pseudomonadati</taxon>
        <taxon>Pseudomonadota</taxon>
        <taxon>Betaproteobacteria</taxon>
        <taxon>Burkholderiales</taxon>
        <taxon>Comamonadaceae</taxon>
        <taxon>Caenimonas</taxon>
    </lineage>
</organism>
<dbReference type="CDD" id="cd06581">
    <property type="entry name" value="TM_PBP1_LivM_like"/>
    <property type="match status" value="1"/>
</dbReference>
<dbReference type="OrthoDB" id="9814461at2"/>
<dbReference type="Pfam" id="PF02653">
    <property type="entry name" value="BPD_transp_2"/>
    <property type="match status" value="1"/>
</dbReference>
<dbReference type="InterPro" id="IPR043428">
    <property type="entry name" value="LivM-like"/>
</dbReference>
<feature type="transmembrane region" description="Helical" evidence="6">
    <location>
        <begin position="102"/>
        <end position="123"/>
    </location>
</feature>
<reference evidence="7 8" key="1">
    <citation type="submission" date="2019-07" db="EMBL/GenBank/DDBJ databases">
        <title>Caenimonas sedimenti sp. nov., isolated from activated sludge.</title>
        <authorList>
            <person name="Xu J."/>
        </authorList>
    </citation>
    <scope>NUCLEOTIDE SEQUENCE [LARGE SCALE GENOMIC DNA]</scope>
    <source>
        <strain evidence="7 8">HX-9-20</strain>
    </source>
</reference>
<name>A0A562ZWD8_9BURK</name>
<dbReference type="PANTHER" id="PTHR30482">
    <property type="entry name" value="HIGH-AFFINITY BRANCHED-CHAIN AMINO ACID TRANSPORT SYSTEM PERMEASE"/>
    <property type="match status" value="1"/>
</dbReference>
<dbReference type="PANTHER" id="PTHR30482:SF17">
    <property type="entry name" value="ABC TRANSPORTER ATP-BINDING PROTEIN"/>
    <property type="match status" value="1"/>
</dbReference>
<evidence type="ECO:0000256" key="4">
    <source>
        <dbReference type="ARBA" id="ARBA00022989"/>
    </source>
</evidence>
<feature type="transmembrane region" description="Helical" evidence="6">
    <location>
        <begin position="267"/>
        <end position="291"/>
    </location>
</feature>
<evidence type="ECO:0000256" key="5">
    <source>
        <dbReference type="ARBA" id="ARBA00023136"/>
    </source>
</evidence>